<proteinExistence type="inferred from homology"/>
<sequence>MGKQVAMALLVLILAGAATGGFLWMQQQSAPTAMERQRPPSKVNVIQPRMAEVQDVVEAVGTLQAREDIMLTAEVSGRIVALNFDPGKAVRKGQLLVQLDDRQARADLEVAEARLQDARTKYNRASRLQSNNSISQSQVDELRTALSVAEAQKAAALVRLENHRIAAPFAGVVGLRNTSVGAYLEAGDSIATLHAVDPMELTFSIPERYLGQISLGQPLKSSTAAYQGKAFDGRLAELDSRLNPLTRALPVKALISNPDGLLRPGLFMAVSLTLDTRRALVIPEQAVMTRGDTQYVFVAVDGTARRQTLKLGTRSPGRVEVISGLTEDDAVVITGQDRLSSGDAVEVLEGGDNLIGGDWPDRREG</sequence>
<keyword evidence="8" id="KW-1185">Reference proteome</keyword>
<dbReference type="InterPro" id="IPR006143">
    <property type="entry name" value="RND_pump_MFP"/>
</dbReference>
<gene>
    <name evidence="7" type="ORF">EZI54_09110</name>
</gene>
<evidence type="ECO:0000313" key="7">
    <source>
        <dbReference type="EMBL" id="TBW56448.1"/>
    </source>
</evidence>
<dbReference type="Gene3D" id="1.10.287.470">
    <property type="entry name" value="Helix hairpin bin"/>
    <property type="match status" value="1"/>
</dbReference>
<comment type="similarity">
    <text evidence="1">Belongs to the membrane fusion protein (MFP) (TC 8.A.1) family.</text>
</comment>
<dbReference type="RefSeq" id="WP_131481193.1">
    <property type="nucleotide sequence ID" value="NZ_SJDL01000011.1"/>
</dbReference>
<organism evidence="7 8">
    <name type="scientific">Marinobacter halodurans</name>
    <dbReference type="NCBI Taxonomy" id="2528979"/>
    <lineage>
        <taxon>Bacteria</taxon>
        <taxon>Pseudomonadati</taxon>
        <taxon>Pseudomonadota</taxon>
        <taxon>Gammaproteobacteria</taxon>
        <taxon>Pseudomonadales</taxon>
        <taxon>Marinobacteraceae</taxon>
        <taxon>Marinobacter</taxon>
    </lineage>
</organism>
<dbReference type="InterPro" id="IPR058625">
    <property type="entry name" value="MdtA-like_BSH"/>
</dbReference>
<dbReference type="PANTHER" id="PTHR30469">
    <property type="entry name" value="MULTIDRUG RESISTANCE PROTEIN MDTA"/>
    <property type="match status" value="1"/>
</dbReference>
<dbReference type="Gene3D" id="2.40.50.100">
    <property type="match status" value="1"/>
</dbReference>
<keyword evidence="2 3" id="KW-0175">Coiled coil</keyword>
<reference evidence="7 8" key="1">
    <citation type="submission" date="2019-02" db="EMBL/GenBank/DDBJ databases">
        <title>Marinobacter halodurans sp. nov., a marine bacterium isolated from sea tidal flat.</title>
        <authorList>
            <person name="Yoo Y."/>
            <person name="Lee D.W."/>
            <person name="Kim B.S."/>
            <person name="Kim J.-J."/>
        </authorList>
    </citation>
    <scope>NUCLEOTIDE SEQUENCE [LARGE SCALE GENOMIC DNA]</scope>
    <source>
        <strain evidence="7 8">YJ-S3-2</strain>
    </source>
</reference>
<dbReference type="Pfam" id="PF25989">
    <property type="entry name" value="YknX_C"/>
    <property type="match status" value="1"/>
</dbReference>
<evidence type="ECO:0000259" key="4">
    <source>
        <dbReference type="Pfam" id="PF25917"/>
    </source>
</evidence>
<dbReference type="Gene3D" id="2.40.30.170">
    <property type="match status" value="1"/>
</dbReference>
<protein>
    <submittedName>
        <fullName evidence="7">Efflux RND transporter periplasmic adaptor subunit</fullName>
    </submittedName>
</protein>
<name>A0ABY1ZQ85_9GAMM</name>
<dbReference type="Gene3D" id="2.40.420.20">
    <property type="match status" value="1"/>
</dbReference>
<dbReference type="NCBIfam" id="TIGR01730">
    <property type="entry name" value="RND_mfp"/>
    <property type="match status" value="1"/>
</dbReference>
<dbReference type="InterPro" id="IPR058792">
    <property type="entry name" value="Beta-barrel_RND_2"/>
</dbReference>
<feature type="domain" description="Multidrug resistance protein MdtA-like barrel-sandwich hybrid" evidence="4">
    <location>
        <begin position="70"/>
        <end position="190"/>
    </location>
</feature>
<feature type="coiled-coil region" evidence="3">
    <location>
        <begin position="101"/>
        <end position="128"/>
    </location>
</feature>
<accession>A0ABY1ZQ85</accession>
<dbReference type="Pfam" id="PF25917">
    <property type="entry name" value="BSH_RND"/>
    <property type="match status" value="1"/>
</dbReference>
<dbReference type="Proteomes" id="UP000313645">
    <property type="component" value="Unassembled WGS sequence"/>
</dbReference>
<evidence type="ECO:0000256" key="2">
    <source>
        <dbReference type="ARBA" id="ARBA00023054"/>
    </source>
</evidence>
<dbReference type="EMBL" id="SJDL01000011">
    <property type="protein sequence ID" value="TBW56448.1"/>
    <property type="molecule type" value="Genomic_DNA"/>
</dbReference>
<evidence type="ECO:0000256" key="1">
    <source>
        <dbReference type="ARBA" id="ARBA00009477"/>
    </source>
</evidence>
<dbReference type="PANTHER" id="PTHR30469:SF11">
    <property type="entry name" value="BLL4320 PROTEIN"/>
    <property type="match status" value="1"/>
</dbReference>
<feature type="domain" description="YknX-like C-terminal permuted SH3-like" evidence="6">
    <location>
        <begin position="279"/>
        <end position="347"/>
    </location>
</feature>
<evidence type="ECO:0000259" key="6">
    <source>
        <dbReference type="Pfam" id="PF25989"/>
    </source>
</evidence>
<evidence type="ECO:0000313" key="8">
    <source>
        <dbReference type="Proteomes" id="UP000313645"/>
    </source>
</evidence>
<dbReference type="SUPFAM" id="SSF111369">
    <property type="entry name" value="HlyD-like secretion proteins"/>
    <property type="match status" value="1"/>
</dbReference>
<evidence type="ECO:0000259" key="5">
    <source>
        <dbReference type="Pfam" id="PF25954"/>
    </source>
</evidence>
<feature type="domain" description="CusB-like beta-barrel" evidence="5">
    <location>
        <begin position="202"/>
        <end position="273"/>
    </location>
</feature>
<comment type="caution">
    <text evidence="7">The sequence shown here is derived from an EMBL/GenBank/DDBJ whole genome shotgun (WGS) entry which is preliminary data.</text>
</comment>
<dbReference type="Pfam" id="PF25954">
    <property type="entry name" value="Beta-barrel_RND_2"/>
    <property type="match status" value="1"/>
</dbReference>
<evidence type="ECO:0000256" key="3">
    <source>
        <dbReference type="SAM" id="Coils"/>
    </source>
</evidence>
<dbReference type="InterPro" id="IPR058637">
    <property type="entry name" value="YknX-like_C"/>
</dbReference>